<reference evidence="1 2" key="1">
    <citation type="submission" date="2017-10" db="EMBL/GenBank/DDBJ databases">
        <title>Novel microbial diversity and functional potential in the marine mammal oral microbiome.</title>
        <authorList>
            <person name="Dudek N.K."/>
            <person name="Sun C.L."/>
            <person name="Burstein D."/>
            <person name="Kantor R.S."/>
            <person name="Aliaga Goltsman D.S."/>
            <person name="Bik E.M."/>
            <person name="Thomas B.C."/>
            <person name="Banfield J.F."/>
            <person name="Relman D.A."/>
        </authorList>
    </citation>
    <scope>NUCLEOTIDE SEQUENCE [LARGE SCALE GENOMIC DNA]</scope>
    <source>
        <strain evidence="1">DOLJORAL78_49_30</strain>
    </source>
</reference>
<accession>A0A2G6JB41</accession>
<protein>
    <submittedName>
        <fullName evidence="1">Uncharacterized protein</fullName>
    </submittedName>
</protein>
<sequence length="64" mass="6965">MNKPCEALPKARTPAGVVHTFPKFSMLKIGPAKTGISKDPLEKTIPIYSLARIYTGQIVQRAAL</sequence>
<comment type="caution">
    <text evidence="1">The sequence shown here is derived from an EMBL/GenBank/DDBJ whole genome shotgun (WGS) entry which is preliminary data.</text>
</comment>
<dbReference type="EMBL" id="PDSG01000004">
    <property type="protein sequence ID" value="PIE20651.1"/>
    <property type="molecule type" value="Genomic_DNA"/>
</dbReference>
<proteinExistence type="predicted"/>
<gene>
    <name evidence="1" type="ORF">CSA61_00350</name>
</gene>
<name>A0A2G6JB41_NEPCE</name>
<organism evidence="1 2">
    <name type="scientific">Neptuniibacter caesariensis</name>
    <dbReference type="NCBI Taxonomy" id="207954"/>
    <lineage>
        <taxon>Bacteria</taxon>
        <taxon>Pseudomonadati</taxon>
        <taxon>Pseudomonadota</taxon>
        <taxon>Gammaproteobacteria</taxon>
        <taxon>Oceanospirillales</taxon>
        <taxon>Oceanospirillaceae</taxon>
        <taxon>Neptuniibacter</taxon>
    </lineage>
</organism>
<evidence type="ECO:0000313" key="1">
    <source>
        <dbReference type="EMBL" id="PIE20651.1"/>
    </source>
</evidence>
<dbReference type="Proteomes" id="UP000242733">
    <property type="component" value="Unassembled WGS sequence"/>
</dbReference>
<evidence type="ECO:0000313" key="2">
    <source>
        <dbReference type="Proteomes" id="UP000242733"/>
    </source>
</evidence>
<dbReference type="AlphaFoldDB" id="A0A2G6JB41"/>